<evidence type="ECO:0000256" key="4">
    <source>
        <dbReference type="ARBA" id="ARBA00022803"/>
    </source>
</evidence>
<dbReference type="Pfam" id="PF13424">
    <property type="entry name" value="TPR_12"/>
    <property type="match status" value="1"/>
</dbReference>
<gene>
    <name evidence="7" type="ORF">ACFO4N_02180</name>
</gene>
<comment type="caution">
    <text evidence="7">The sequence shown here is derived from an EMBL/GenBank/DDBJ whole genome shotgun (WGS) entry which is preliminary data.</text>
</comment>
<dbReference type="PROSITE" id="PS50005">
    <property type="entry name" value="TPR"/>
    <property type="match status" value="1"/>
</dbReference>
<dbReference type="RefSeq" id="WP_376844575.1">
    <property type="nucleotide sequence ID" value="NZ_JBHSFW010000001.1"/>
</dbReference>
<dbReference type="SUPFAM" id="SSF48452">
    <property type="entry name" value="TPR-like"/>
    <property type="match status" value="1"/>
</dbReference>
<sequence>MEAVVLPSIEVTSLLNDWYLYIKFQSLDEANRIKKALDDKKQVLERDQAHMIYYMLLDFRYKLMLRQFDQAATDLTKIEAKKDQMDGLLAYYYLFFKGNYEYDLEHYDKAIECYQLAEDALKNVPDEIEKAEFHFRVGAAYYQIDYLTLALPHAEKALNIYKLQKNYIKKTADGHILLGAIYTDIGNYTEALTHYKESKKYYNLLNDPKNESITLQNLGWLYSKMGNSHKAIQYFESSLDKTDHLDYQLKTLYLLTKECFKNGFMDKGVKWLNKGVLLASENMEKVFEYRFKVLKALYFNQSDTESVLLQAINYFKRLNLWEYVEAYSLDLAEYYQKKQRYKEASEWLLNFARSQKKFSNKI</sequence>
<dbReference type="Pfam" id="PF18801">
    <property type="entry name" value="RapH_N"/>
    <property type="match status" value="1"/>
</dbReference>
<feature type="repeat" description="TPR" evidence="6">
    <location>
        <begin position="212"/>
        <end position="245"/>
    </location>
</feature>
<evidence type="ECO:0000256" key="3">
    <source>
        <dbReference type="ARBA" id="ARBA00022737"/>
    </source>
</evidence>
<evidence type="ECO:0000256" key="6">
    <source>
        <dbReference type="PROSITE-ProRule" id="PRU00339"/>
    </source>
</evidence>
<comment type="similarity">
    <text evidence="5">Belongs to the Rap family.</text>
</comment>
<evidence type="ECO:0000313" key="7">
    <source>
        <dbReference type="EMBL" id="MFC4617535.1"/>
    </source>
</evidence>
<accession>A0ABV9GK22</accession>
<name>A0ABV9GK22_9BACL</name>
<keyword evidence="2" id="KW-0963">Cytoplasm</keyword>
<comment type="subcellular location">
    <subcellularLocation>
        <location evidence="1">Cytoplasm</location>
    </subcellularLocation>
</comment>
<proteinExistence type="inferred from homology"/>
<keyword evidence="4 6" id="KW-0802">TPR repeat</keyword>
<keyword evidence="8" id="KW-1185">Reference proteome</keyword>
<keyword evidence="3" id="KW-0677">Repeat</keyword>
<organism evidence="7 8">
    <name type="scientific">Camelliibacillus cellulosilyticus</name>
    <dbReference type="NCBI Taxonomy" id="2174486"/>
    <lineage>
        <taxon>Bacteria</taxon>
        <taxon>Bacillati</taxon>
        <taxon>Bacillota</taxon>
        <taxon>Bacilli</taxon>
        <taxon>Bacillales</taxon>
        <taxon>Sporolactobacillaceae</taxon>
        <taxon>Camelliibacillus</taxon>
    </lineage>
</organism>
<dbReference type="InterPro" id="IPR011990">
    <property type="entry name" value="TPR-like_helical_dom_sf"/>
</dbReference>
<evidence type="ECO:0000313" key="8">
    <source>
        <dbReference type="Proteomes" id="UP001596022"/>
    </source>
</evidence>
<reference evidence="8" key="1">
    <citation type="journal article" date="2019" name="Int. J. Syst. Evol. Microbiol.">
        <title>The Global Catalogue of Microorganisms (GCM) 10K type strain sequencing project: providing services to taxonomists for standard genome sequencing and annotation.</title>
        <authorList>
            <consortium name="The Broad Institute Genomics Platform"/>
            <consortium name="The Broad Institute Genome Sequencing Center for Infectious Disease"/>
            <person name="Wu L."/>
            <person name="Ma J."/>
        </authorList>
    </citation>
    <scope>NUCLEOTIDE SEQUENCE [LARGE SCALE GENOMIC DNA]</scope>
    <source>
        <strain evidence="8">CGMCC 1.16306</strain>
    </source>
</reference>
<dbReference type="EMBL" id="JBHSFW010000001">
    <property type="protein sequence ID" value="MFC4617535.1"/>
    <property type="molecule type" value="Genomic_DNA"/>
</dbReference>
<dbReference type="Proteomes" id="UP001596022">
    <property type="component" value="Unassembled WGS sequence"/>
</dbReference>
<dbReference type="InterPro" id="IPR019734">
    <property type="entry name" value="TPR_rpt"/>
</dbReference>
<dbReference type="InterPro" id="IPR051476">
    <property type="entry name" value="Bac_ResReg_Asp_Phosphatase"/>
</dbReference>
<protein>
    <submittedName>
        <fullName evidence="7">Tetratricopeptide repeat protein</fullName>
    </submittedName>
</protein>
<evidence type="ECO:0000256" key="2">
    <source>
        <dbReference type="ARBA" id="ARBA00022490"/>
    </source>
</evidence>
<dbReference type="Gene3D" id="1.25.40.10">
    <property type="entry name" value="Tetratricopeptide repeat domain"/>
    <property type="match status" value="1"/>
</dbReference>
<dbReference type="PANTHER" id="PTHR46630">
    <property type="entry name" value="TETRATRICOPEPTIDE REPEAT PROTEIN 29"/>
    <property type="match status" value="1"/>
</dbReference>
<dbReference type="SMART" id="SM00028">
    <property type="entry name" value="TPR"/>
    <property type="match status" value="4"/>
</dbReference>
<evidence type="ECO:0000256" key="1">
    <source>
        <dbReference type="ARBA" id="ARBA00004496"/>
    </source>
</evidence>
<dbReference type="PANTHER" id="PTHR46630:SF1">
    <property type="entry name" value="TETRATRICOPEPTIDE REPEAT PROTEIN 29"/>
    <property type="match status" value="1"/>
</dbReference>
<evidence type="ECO:0000256" key="5">
    <source>
        <dbReference type="ARBA" id="ARBA00038253"/>
    </source>
</evidence>